<name>A0A2P2R3F9_RHIMU</name>
<dbReference type="AlphaFoldDB" id="A0A2P2R3F9"/>
<dbReference type="EMBL" id="GGEC01093257">
    <property type="protein sequence ID" value="MBX73741.1"/>
    <property type="molecule type" value="Transcribed_RNA"/>
</dbReference>
<proteinExistence type="predicted"/>
<reference evidence="1" key="1">
    <citation type="submission" date="2018-02" db="EMBL/GenBank/DDBJ databases">
        <title>Rhizophora mucronata_Transcriptome.</title>
        <authorList>
            <person name="Meera S.P."/>
            <person name="Sreeshan A."/>
            <person name="Augustine A."/>
        </authorList>
    </citation>
    <scope>NUCLEOTIDE SEQUENCE</scope>
    <source>
        <tissue evidence="1">Leaf</tissue>
    </source>
</reference>
<organism evidence="1">
    <name type="scientific">Rhizophora mucronata</name>
    <name type="common">Asiatic mangrove</name>
    <dbReference type="NCBI Taxonomy" id="61149"/>
    <lineage>
        <taxon>Eukaryota</taxon>
        <taxon>Viridiplantae</taxon>
        <taxon>Streptophyta</taxon>
        <taxon>Embryophyta</taxon>
        <taxon>Tracheophyta</taxon>
        <taxon>Spermatophyta</taxon>
        <taxon>Magnoliopsida</taxon>
        <taxon>eudicotyledons</taxon>
        <taxon>Gunneridae</taxon>
        <taxon>Pentapetalae</taxon>
        <taxon>rosids</taxon>
        <taxon>fabids</taxon>
        <taxon>Malpighiales</taxon>
        <taxon>Rhizophoraceae</taxon>
        <taxon>Rhizophora</taxon>
    </lineage>
</organism>
<evidence type="ECO:0000313" key="1">
    <source>
        <dbReference type="EMBL" id="MBX73741.1"/>
    </source>
</evidence>
<protein>
    <submittedName>
        <fullName evidence="1">Uncharacterized protein</fullName>
    </submittedName>
</protein>
<sequence>MSELSLMQLLATQMVHRLLKPILGLHFLPHLFPCNQVQRE</sequence>
<accession>A0A2P2R3F9</accession>